<sequence>MACCSGQKEPEDDVAGEEADEGPGGKGTRGGGYDESDRIPKEGLIETYTSGSVDSQPAADATASTSYVTDSKRGRYAEEQEQEQDEHCFSSGSGATEALSETVIPVGQSSTKHNSRHHRHRFAAPEPFQSYRAGKCGDAGQCDIAGHEHNQCCACHKSAAHAFHQQGDSCESNRLLVVKTSAERHRWITRQNRNPKWLTGMPAIPHHKQSPPEDFF</sequence>
<protein>
    <submittedName>
        <fullName evidence="2">Uncharacterized protein</fullName>
    </submittedName>
</protein>
<proteinExistence type="predicted"/>
<feature type="compositionally biased region" description="Basic and acidic residues" evidence="1">
    <location>
        <begin position="35"/>
        <end position="44"/>
    </location>
</feature>
<name>A0ABD3GY56_9MARC</name>
<comment type="caution">
    <text evidence="2">The sequence shown here is derived from an EMBL/GenBank/DDBJ whole genome shotgun (WGS) entry which is preliminary data.</text>
</comment>
<feature type="region of interest" description="Disordered" evidence="1">
    <location>
        <begin position="1"/>
        <end position="95"/>
    </location>
</feature>
<feature type="compositionally biased region" description="Gly residues" evidence="1">
    <location>
        <begin position="22"/>
        <end position="33"/>
    </location>
</feature>
<evidence type="ECO:0000313" key="3">
    <source>
        <dbReference type="Proteomes" id="UP001633002"/>
    </source>
</evidence>
<feature type="compositionally biased region" description="Acidic residues" evidence="1">
    <location>
        <begin position="10"/>
        <end position="21"/>
    </location>
</feature>
<dbReference type="EMBL" id="JBJQOH010000006">
    <property type="protein sequence ID" value="KAL3684180.1"/>
    <property type="molecule type" value="Genomic_DNA"/>
</dbReference>
<organism evidence="2 3">
    <name type="scientific">Riccia sorocarpa</name>
    <dbReference type="NCBI Taxonomy" id="122646"/>
    <lineage>
        <taxon>Eukaryota</taxon>
        <taxon>Viridiplantae</taxon>
        <taxon>Streptophyta</taxon>
        <taxon>Embryophyta</taxon>
        <taxon>Marchantiophyta</taxon>
        <taxon>Marchantiopsida</taxon>
        <taxon>Marchantiidae</taxon>
        <taxon>Marchantiales</taxon>
        <taxon>Ricciaceae</taxon>
        <taxon>Riccia</taxon>
    </lineage>
</organism>
<dbReference type="Proteomes" id="UP001633002">
    <property type="component" value="Unassembled WGS sequence"/>
</dbReference>
<reference evidence="2 3" key="1">
    <citation type="submission" date="2024-09" db="EMBL/GenBank/DDBJ databases">
        <title>Chromosome-scale assembly of Riccia sorocarpa.</title>
        <authorList>
            <person name="Paukszto L."/>
        </authorList>
    </citation>
    <scope>NUCLEOTIDE SEQUENCE [LARGE SCALE GENOMIC DNA]</scope>
    <source>
        <strain evidence="2">LP-2024</strain>
        <tissue evidence="2">Aerial parts of the thallus</tissue>
    </source>
</reference>
<evidence type="ECO:0000313" key="2">
    <source>
        <dbReference type="EMBL" id="KAL3684180.1"/>
    </source>
</evidence>
<gene>
    <name evidence="2" type="ORF">R1sor_002202</name>
</gene>
<dbReference type="AlphaFoldDB" id="A0ABD3GY56"/>
<accession>A0ABD3GY56</accession>
<keyword evidence="3" id="KW-1185">Reference proteome</keyword>
<evidence type="ECO:0000256" key="1">
    <source>
        <dbReference type="SAM" id="MobiDB-lite"/>
    </source>
</evidence>